<evidence type="ECO:0000313" key="1">
    <source>
        <dbReference type="EMBL" id="QHT75342.1"/>
    </source>
</evidence>
<organism evidence="1">
    <name type="scientific">viral metagenome</name>
    <dbReference type="NCBI Taxonomy" id="1070528"/>
    <lineage>
        <taxon>unclassified sequences</taxon>
        <taxon>metagenomes</taxon>
        <taxon>organismal metagenomes</taxon>
    </lineage>
</organism>
<proteinExistence type="predicted"/>
<dbReference type="AlphaFoldDB" id="A0A6C0H450"/>
<accession>A0A6C0H450</accession>
<name>A0A6C0H450_9ZZZZ</name>
<reference evidence="1" key="1">
    <citation type="journal article" date="2020" name="Nature">
        <title>Giant virus diversity and host interactions through global metagenomics.</title>
        <authorList>
            <person name="Schulz F."/>
            <person name="Roux S."/>
            <person name="Paez-Espino D."/>
            <person name="Jungbluth S."/>
            <person name="Walsh D.A."/>
            <person name="Denef V.J."/>
            <person name="McMahon K.D."/>
            <person name="Konstantinidis K.T."/>
            <person name="Eloe-Fadrosh E.A."/>
            <person name="Kyrpides N.C."/>
            <person name="Woyke T."/>
        </authorList>
    </citation>
    <scope>NUCLEOTIDE SEQUENCE</scope>
    <source>
        <strain evidence="1">GVMAG-M-3300023179-63</strain>
    </source>
</reference>
<sequence length="370" mass="44063">MDTNNINDVRLSFRNITFSKFQKSKARLELIKNMYDEKIENACYWSAEFICAGHYLDLWDIILYYSYKYIHNGNPKLTLYLNMRYTNFITILQNGYSQNILALRNNEKVRKLFCEIICVLCYSNKKNVISDVKLDKNNSFDLTCMSEKFKAPNVSYIEYILKEDDPKELIIPINELIFNLINKNIINVYYWYEWIIEYENICVKKKKKCVCENRNYAPSGNTHDIIWIIWDILFYYSDPNILDKKYNIIIGDSNSNNSTNSTNSTNNNNLTCKIIKNLFELFIIKYNNSVKKKRKYIIYYAFALLIENNNFAIAIINRREETEAIVSKINTIYKEIKKNEESPKTDYLFKDLNKSNLEKTMEKIELLNNF</sequence>
<dbReference type="EMBL" id="MN739867">
    <property type="protein sequence ID" value="QHT75342.1"/>
    <property type="molecule type" value="Genomic_DNA"/>
</dbReference>
<protein>
    <submittedName>
        <fullName evidence="1">Uncharacterized protein</fullName>
    </submittedName>
</protein>